<evidence type="ECO:0000256" key="5">
    <source>
        <dbReference type="PIRSR" id="PIRSR601461-1"/>
    </source>
</evidence>
<dbReference type="GO" id="GO:0006508">
    <property type="term" value="P:proteolysis"/>
    <property type="evidence" value="ECO:0007669"/>
    <property type="project" value="UniProtKB-KW"/>
</dbReference>
<feature type="active site" evidence="5">
    <location>
        <position position="129"/>
    </location>
</feature>
<comment type="caution">
    <text evidence="8">The sequence shown here is derived from an EMBL/GenBank/DDBJ whole genome shotgun (WGS) entry which is preliminary data.</text>
</comment>
<feature type="compositionally biased region" description="Gly residues" evidence="6">
    <location>
        <begin position="835"/>
        <end position="853"/>
    </location>
</feature>
<evidence type="ECO:0000256" key="4">
    <source>
        <dbReference type="ARBA" id="ARBA00022801"/>
    </source>
</evidence>
<dbReference type="InterPro" id="IPR033121">
    <property type="entry name" value="PEPTIDASE_A1"/>
</dbReference>
<feature type="domain" description="Peptidase A1" evidence="7">
    <location>
        <begin position="111"/>
        <end position="444"/>
    </location>
</feature>
<dbReference type="PROSITE" id="PS51767">
    <property type="entry name" value="PEPTIDASE_A1"/>
    <property type="match status" value="1"/>
</dbReference>
<feature type="compositionally biased region" description="Acidic residues" evidence="6">
    <location>
        <begin position="872"/>
        <end position="884"/>
    </location>
</feature>
<dbReference type="OrthoDB" id="2747330at2759"/>
<name>A0A4D9CR18_9STRA</name>
<dbReference type="Proteomes" id="UP000355283">
    <property type="component" value="Unassembled WGS sequence"/>
</dbReference>
<organism evidence="8 9">
    <name type="scientific">Nannochloropsis salina CCMP1776</name>
    <dbReference type="NCBI Taxonomy" id="1027361"/>
    <lineage>
        <taxon>Eukaryota</taxon>
        <taxon>Sar</taxon>
        <taxon>Stramenopiles</taxon>
        <taxon>Ochrophyta</taxon>
        <taxon>Eustigmatophyceae</taxon>
        <taxon>Eustigmatales</taxon>
        <taxon>Monodopsidaceae</taxon>
        <taxon>Microchloropsis</taxon>
        <taxon>Microchloropsis salina</taxon>
    </lineage>
</organism>
<evidence type="ECO:0000256" key="2">
    <source>
        <dbReference type="ARBA" id="ARBA00022670"/>
    </source>
</evidence>
<keyword evidence="9" id="KW-1185">Reference proteome</keyword>
<dbReference type="Pfam" id="PF00026">
    <property type="entry name" value="Asp"/>
    <property type="match status" value="1"/>
</dbReference>
<dbReference type="InterPro" id="IPR021109">
    <property type="entry name" value="Peptidase_aspartic_dom_sf"/>
</dbReference>
<dbReference type="GO" id="GO:0004190">
    <property type="term" value="F:aspartic-type endopeptidase activity"/>
    <property type="evidence" value="ECO:0007669"/>
    <property type="project" value="InterPro"/>
</dbReference>
<protein>
    <recommendedName>
        <fullName evidence="7">Peptidase A1 domain-containing protein</fullName>
    </recommendedName>
</protein>
<evidence type="ECO:0000313" key="9">
    <source>
        <dbReference type="Proteomes" id="UP000355283"/>
    </source>
</evidence>
<dbReference type="InterPro" id="IPR001461">
    <property type="entry name" value="Aspartic_peptidase_A1"/>
</dbReference>
<gene>
    <name evidence="8" type="ORF">NSK_006831</name>
</gene>
<dbReference type="Gene3D" id="2.40.70.10">
    <property type="entry name" value="Acid Proteases"/>
    <property type="match status" value="2"/>
</dbReference>
<evidence type="ECO:0000256" key="6">
    <source>
        <dbReference type="SAM" id="MobiDB-lite"/>
    </source>
</evidence>
<feature type="region of interest" description="Disordered" evidence="6">
    <location>
        <begin position="831"/>
        <end position="884"/>
    </location>
</feature>
<evidence type="ECO:0000259" key="7">
    <source>
        <dbReference type="PROSITE" id="PS51767"/>
    </source>
</evidence>
<keyword evidence="3" id="KW-0732">Signal</keyword>
<reference evidence="8 9" key="1">
    <citation type="submission" date="2019-01" db="EMBL/GenBank/DDBJ databases">
        <title>Nuclear Genome Assembly of the Microalgal Biofuel strain Nannochloropsis salina CCMP1776.</title>
        <authorList>
            <person name="Hovde B."/>
        </authorList>
    </citation>
    <scope>NUCLEOTIDE SEQUENCE [LARGE SCALE GENOMIC DNA]</scope>
    <source>
        <strain evidence="8 9">CCMP1776</strain>
    </source>
</reference>
<dbReference type="PANTHER" id="PTHR13683:SF375">
    <property type="entry name" value="PEPTIDASE A1 DOMAIN-CONTAINING PROTEIN"/>
    <property type="match status" value="1"/>
</dbReference>
<dbReference type="SUPFAM" id="SSF50630">
    <property type="entry name" value="Acid proteases"/>
    <property type="match status" value="1"/>
</dbReference>
<evidence type="ECO:0000313" key="8">
    <source>
        <dbReference type="EMBL" id="TFJ81580.1"/>
    </source>
</evidence>
<dbReference type="EMBL" id="SDOX01000122">
    <property type="protein sequence ID" value="TFJ81580.1"/>
    <property type="molecule type" value="Genomic_DNA"/>
</dbReference>
<proteinExistence type="inferred from homology"/>
<sequence>MLAHKEQQRRQAGPRFIRRKMGTAATVFALAAVAIAPITASTSGMMTAPIQMQARRPLPPHKLRMLFGEDHEGYRRFLEESAPPSRAIAANGSTGSPPEADLPLHAGYGTHYAFVFVGTPAQRVSVILDTGSHWTAFPCTGCQMCGDDHTDPVFDVLKSDTFHALDCSECKFSGHCKDNKCSISLAYAEGSRWDAYEVRDTLFLGGDSPQAPVRGGQDLSMPFVFGCQTYETGLFRTQLENGIMGLSFQDLTIVPKLREAGKIDATVFSLCFTEDGGSMRIGGYETEHHTKPLQWVPLTKPTGWYTVTLKDIKIGNTSIGVDPNVFNAGQGTIVDSGTTDTYLPRSVASAFQRVFQDVAGVAYSSRSMRLSPSEMEALPPLVFVLDNGVEVPMPRENYLECMENGASCAGSVFLDNGSGAVLGANFMRGQDVVFNLDDKQIGFAPASCAYVEGESSPAPVVSTAAASAGEDGKEDLDCEMAVGDPVGECSAVCPGDGKEAGVLEGEQKMEMKISRPASGNGKACPPLPLKEKTVPCQVTCNGTVAPAGKGSDAAPVTTCSNAVVWGPCDASCQQTGEAMERKEEQGVVSCHKTTRNRPCATGLACPAAQEGSVMDVVFVLEGDGLGEEGGLSEEEEAFLLSHLSEILMLSGGNMEVVPSERKAAAGETIVKVRVHLTEEQAELKQNKLTGVEDPLAVQEEEEEGLKAGMSAQAKSLHARVQEPTFAAGLMDGLKASSGALGGLKALRVDNIVVEDVGGGTWKDAAEDGGENARPMVWKLLGGVGALFVGVMMFVHMRRTGGPGGRAGGMGVSPRVAAAAAMDRVRRGTESMQAGLVGGGGGGGGNGGGGGGGKPNPKAYELVEHGQAKAMGGEDEDEEEDIEML</sequence>
<dbReference type="PRINTS" id="PR00792">
    <property type="entry name" value="PEPSIN"/>
</dbReference>
<accession>A0A4D9CR18</accession>
<evidence type="ECO:0000256" key="1">
    <source>
        <dbReference type="ARBA" id="ARBA00007447"/>
    </source>
</evidence>
<keyword evidence="2" id="KW-0645">Protease</keyword>
<evidence type="ECO:0000256" key="3">
    <source>
        <dbReference type="ARBA" id="ARBA00022729"/>
    </source>
</evidence>
<dbReference type="PANTHER" id="PTHR13683">
    <property type="entry name" value="ASPARTYL PROTEASES"/>
    <property type="match status" value="1"/>
</dbReference>
<comment type="similarity">
    <text evidence="1">Belongs to the peptidase A1 family.</text>
</comment>
<feature type="active site" evidence="5">
    <location>
        <position position="335"/>
    </location>
</feature>
<keyword evidence="4" id="KW-0378">Hydrolase</keyword>
<dbReference type="AlphaFoldDB" id="A0A4D9CR18"/>